<keyword evidence="6 9" id="KW-0658">Purine biosynthesis</keyword>
<evidence type="ECO:0000256" key="6">
    <source>
        <dbReference type="ARBA" id="ARBA00022755"/>
    </source>
</evidence>
<dbReference type="Pfam" id="PF00958">
    <property type="entry name" value="GMP_synt_C"/>
    <property type="match status" value="1"/>
</dbReference>
<comment type="caution">
    <text evidence="12">The sequence shown here is derived from an EMBL/GenBank/DDBJ whole genome shotgun (WGS) entry which is preliminary data.</text>
</comment>
<evidence type="ECO:0000256" key="8">
    <source>
        <dbReference type="ARBA" id="ARBA00022962"/>
    </source>
</evidence>
<dbReference type="AlphaFoldDB" id="A0A1F5YJZ7"/>
<evidence type="ECO:0000256" key="10">
    <source>
        <dbReference type="PROSITE-ProRule" id="PRU00886"/>
    </source>
</evidence>
<dbReference type="GO" id="GO:0005829">
    <property type="term" value="C:cytosol"/>
    <property type="evidence" value="ECO:0007669"/>
    <property type="project" value="TreeGrafter"/>
</dbReference>
<accession>A0A1F5YJZ7</accession>
<dbReference type="NCBIfam" id="TIGR00888">
    <property type="entry name" value="guaA_Nterm"/>
    <property type="match status" value="1"/>
</dbReference>
<dbReference type="FunFam" id="3.30.300.10:FF:000002">
    <property type="entry name" value="GMP synthase [glutamine-hydrolyzing]"/>
    <property type="match status" value="1"/>
</dbReference>
<sequence>MILVIDFGSQTTHLIARRINELGVKTEIVNPHEALSKIKSSLPKGIILSGGPSSVYGEQALLIDKELFKNNIPILGICYGLQLMSYLMGGKVVPGKKKEYGSTVFTICGQSILFENLPNTFNVWMSHFDQVIKPPSYAQVTGHTAAVDIAAFEDKERKRFGIQFHPEVQHTQYGQKILRNFVIGVCQEKTFQTKNNIEEIVNHIKDTIGMEKAVCALSGGVDSSVAAVLTHKAIGNNLTCYYVDTGFMRQNETEEVISTYQKNFHLNLKIIHAQGVFLKNLKGIIDPEKKRIIIGRIFIEIFEKAAKKEKIRYLIQGTIYPDVIESKGTKHAAKIKTHHNVGGIPSRHKFNIIEPLKLFYKDEVREIAGRLGFPRSLITRHVFPGPGLAVRIIGEVTKQKLNILRKADVIVTEEIKKAGLYNEVWMAFAILTGIKTTGVTGDERKYGETIAIRAVESKDAMTADFVRIPYRVLAKISNRIVTEVFEVVRVVYDITTKPPATMEWE</sequence>
<keyword evidence="4 9" id="KW-0547">Nucleotide-binding</keyword>
<dbReference type="PRINTS" id="PR00097">
    <property type="entry name" value="ANTSNTHASEII"/>
</dbReference>
<proteinExistence type="inferred from homology"/>
<feature type="binding site" evidence="10">
    <location>
        <begin position="218"/>
        <end position="224"/>
    </location>
    <ligand>
        <name>ATP</name>
        <dbReference type="ChEBI" id="CHEBI:30616"/>
    </ligand>
</feature>
<feature type="active site" description="Nucleophile" evidence="9">
    <location>
        <position position="78"/>
    </location>
</feature>
<evidence type="ECO:0000256" key="4">
    <source>
        <dbReference type="ARBA" id="ARBA00022741"/>
    </source>
</evidence>
<feature type="active site" evidence="9">
    <location>
        <position position="165"/>
    </location>
</feature>
<name>A0A1F5YJZ7_9BACT</name>
<dbReference type="SUPFAM" id="SSF52317">
    <property type="entry name" value="Class I glutamine amidotransferase-like"/>
    <property type="match status" value="1"/>
</dbReference>
<evidence type="ECO:0000256" key="5">
    <source>
        <dbReference type="ARBA" id="ARBA00022749"/>
    </source>
</evidence>
<dbReference type="Pfam" id="PF00117">
    <property type="entry name" value="GATase"/>
    <property type="match status" value="1"/>
</dbReference>
<dbReference type="NCBIfam" id="TIGR00884">
    <property type="entry name" value="guaA_Cterm"/>
    <property type="match status" value="1"/>
</dbReference>
<dbReference type="InterPro" id="IPR004739">
    <property type="entry name" value="GMP_synth_GATase"/>
</dbReference>
<evidence type="ECO:0000256" key="1">
    <source>
        <dbReference type="ARBA" id="ARBA00002332"/>
    </source>
</evidence>
<comment type="subunit">
    <text evidence="9">Homodimer.</text>
</comment>
<feature type="active site" evidence="9">
    <location>
        <position position="167"/>
    </location>
</feature>
<dbReference type="CDD" id="cd01997">
    <property type="entry name" value="GMP_synthase_C"/>
    <property type="match status" value="1"/>
</dbReference>
<organism evidence="12 13">
    <name type="scientific">Candidatus Gottesmanbacteria bacterium RBG_13_37_7</name>
    <dbReference type="NCBI Taxonomy" id="1798369"/>
    <lineage>
        <taxon>Bacteria</taxon>
        <taxon>Candidatus Gottesmaniibacteriota</taxon>
    </lineage>
</organism>
<dbReference type="SUPFAM" id="SSF52402">
    <property type="entry name" value="Adenine nucleotide alpha hydrolases-like"/>
    <property type="match status" value="1"/>
</dbReference>
<evidence type="ECO:0000256" key="3">
    <source>
        <dbReference type="ARBA" id="ARBA00022598"/>
    </source>
</evidence>
<dbReference type="EC" id="6.3.5.2" evidence="9"/>
<dbReference type="HAMAP" id="MF_00344">
    <property type="entry name" value="GMP_synthase"/>
    <property type="match status" value="1"/>
</dbReference>
<feature type="domain" description="GMPS ATP-PPase" evidence="11">
    <location>
        <begin position="191"/>
        <end position="380"/>
    </location>
</feature>
<dbReference type="FunFam" id="3.40.50.880:FF:000001">
    <property type="entry name" value="GMP synthase [glutamine-hydrolyzing]"/>
    <property type="match status" value="1"/>
</dbReference>
<keyword evidence="5 9" id="KW-0332">GMP biosynthesis</keyword>
<comment type="pathway">
    <text evidence="2 9">Purine metabolism; GMP biosynthesis; GMP from XMP (L-Gln route): step 1/1.</text>
</comment>
<dbReference type="InterPro" id="IPR014729">
    <property type="entry name" value="Rossmann-like_a/b/a_fold"/>
</dbReference>
<dbReference type="Gene3D" id="3.40.50.880">
    <property type="match status" value="1"/>
</dbReference>
<comment type="function">
    <text evidence="1 9">Catalyzes the synthesis of GMP from XMP.</text>
</comment>
<dbReference type="PROSITE" id="PS51553">
    <property type="entry name" value="GMPS_ATP_PPASE"/>
    <property type="match status" value="1"/>
</dbReference>
<gene>
    <name evidence="9" type="primary">guaA</name>
    <name evidence="12" type="ORF">A2Y99_00900</name>
</gene>
<dbReference type="PRINTS" id="PR00099">
    <property type="entry name" value="CPSGATASE"/>
</dbReference>
<dbReference type="PANTHER" id="PTHR11922:SF2">
    <property type="entry name" value="GMP SYNTHASE [GLUTAMINE-HYDROLYZING]"/>
    <property type="match status" value="1"/>
</dbReference>
<comment type="catalytic activity">
    <reaction evidence="9">
        <text>XMP + L-glutamine + ATP + H2O = GMP + L-glutamate + AMP + diphosphate + 2 H(+)</text>
        <dbReference type="Rhea" id="RHEA:11680"/>
        <dbReference type="ChEBI" id="CHEBI:15377"/>
        <dbReference type="ChEBI" id="CHEBI:15378"/>
        <dbReference type="ChEBI" id="CHEBI:29985"/>
        <dbReference type="ChEBI" id="CHEBI:30616"/>
        <dbReference type="ChEBI" id="CHEBI:33019"/>
        <dbReference type="ChEBI" id="CHEBI:57464"/>
        <dbReference type="ChEBI" id="CHEBI:58115"/>
        <dbReference type="ChEBI" id="CHEBI:58359"/>
        <dbReference type="ChEBI" id="CHEBI:456215"/>
        <dbReference type="EC" id="6.3.5.2"/>
    </reaction>
</comment>
<dbReference type="InterPro" id="IPR017926">
    <property type="entry name" value="GATASE"/>
</dbReference>
<dbReference type="InterPro" id="IPR025777">
    <property type="entry name" value="GMPS_ATP_PPase_dom"/>
</dbReference>
<evidence type="ECO:0000259" key="11">
    <source>
        <dbReference type="PROSITE" id="PS51553"/>
    </source>
</evidence>
<dbReference type="GO" id="GO:0004810">
    <property type="term" value="F:CCA tRNA nucleotidyltransferase activity"/>
    <property type="evidence" value="ECO:0007669"/>
    <property type="project" value="InterPro"/>
</dbReference>
<dbReference type="CDD" id="cd01742">
    <property type="entry name" value="GATase1_GMP_Synthase"/>
    <property type="match status" value="1"/>
</dbReference>
<evidence type="ECO:0000256" key="9">
    <source>
        <dbReference type="HAMAP-Rule" id="MF_00344"/>
    </source>
</evidence>
<evidence type="ECO:0000256" key="2">
    <source>
        <dbReference type="ARBA" id="ARBA00005153"/>
    </source>
</evidence>
<evidence type="ECO:0000313" key="13">
    <source>
        <dbReference type="Proteomes" id="UP000178230"/>
    </source>
</evidence>
<dbReference type="InterPro" id="IPR001674">
    <property type="entry name" value="GMP_synth_C"/>
</dbReference>
<keyword evidence="3 9" id="KW-0436">Ligase</keyword>
<dbReference type="GO" id="GO:0003921">
    <property type="term" value="F:GMP synthase activity"/>
    <property type="evidence" value="ECO:0007669"/>
    <property type="project" value="InterPro"/>
</dbReference>
<dbReference type="UniPathway" id="UPA00189">
    <property type="reaction ID" value="UER00296"/>
</dbReference>
<dbReference type="InterPro" id="IPR020536">
    <property type="entry name" value="ThiI_AANH"/>
</dbReference>
<dbReference type="InterPro" id="IPR022955">
    <property type="entry name" value="GMP_synthase"/>
</dbReference>
<keyword evidence="8 9" id="KW-0315">Glutamine amidotransferase</keyword>
<dbReference type="InterPro" id="IPR029062">
    <property type="entry name" value="Class_I_gatase-like"/>
</dbReference>
<dbReference type="GO" id="GO:0005524">
    <property type="term" value="F:ATP binding"/>
    <property type="evidence" value="ECO:0007669"/>
    <property type="project" value="UniProtKB-UniRule"/>
</dbReference>
<evidence type="ECO:0000256" key="7">
    <source>
        <dbReference type="ARBA" id="ARBA00022840"/>
    </source>
</evidence>
<reference evidence="12 13" key="1">
    <citation type="journal article" date="2016" name="Nat. Commun.">
        <title>Thousands of microbial genomes shed light on interconnected biogeochemical processes in an aquifer system.</title>
        <authorList>
            <person name="Anantharaman K."/>
            <person name="Brown C.T."/>
            <person name="Hug L.A."/>
            <person name="Sharon I."/>
            <person name="Castelle C.J."/>
            <person name="Probst A.J."/>
            <person name="Thomas B.C."/>
            <person name="Singh A."/>
            <person name="Wilkins M.J."/>
            <person name="Karaoz U."/>
            <person name="Brodie E.L."/>
            <person name="Williams K.H."/>
            <person name="Hubbard S.S."/>
            <person name="Banfield J.F."/>
        </authorList>
    </citation>
    <scope>NUCLEOTIDE SEQUENCE [LARGE SCALE GENOMIC DNA]</scope>
</reference>
<dbReference type="Gene3D" id="3.30.300.10">
    <property type="match status" value="1"/>
</dbReference>
<keyword evidence="7 9" id="KW-0067">ATP-binding</keyword>
<dbReference type="PANTHER" id="PTHR11922">
    <property type="entry name" value="GMP SYNTHASE-RELATED"/>
    <property type="match status" value="1"/>
</dbReference>
<dbReference type="EMBL" id="MFIY01000011">
    <property type="protein sequence ID" value="OGG00393.1"/>
    <property type="molecule type" value="Genomic_DNA"/>
</dbReference>
<dbReference type="PRINTS" id="PR00096">
    <property type="entry name" value="GATASE"/>
</dbReference>
<evidence type="ECO:0000313" key="12">
    <source>
        <dbReference type="EMBL" id="OGG00393.1"/>
    </source>
</evidence>
<dbReference type="PROSITE" id="PS51273">
    <property type="entry name" value="GATASE_TYPE_1"/>
    <property type="match status" value="1"/>
</dbReference>
<dbReference type="Proteomes" id="UP000178230">
    <property type="component" value="Unassembled WGS sequence"/>
</dbReference>
<dbReference type="Pfam" id="PF02568">
    <property type="entry name" value="ThiI"/>
    <property type="match status" value="1"/>
</dbReference>
<protein>
    <recommendedName>
        <fullName evidence="9">GMP synthase [glutamine-hydrolyzing]</fullName>
        <ecNumber evidence="9">6.3.5.2</ecNumber>
    </recommendedName>
    <alternativeName>
        <fullName evidence="9">GMP synthetase</fullName>
    </alternativeName>
    <alternativeName>
        <fullName evidence="9">Glutamine amidotransferase</fullName>
    </alternativeName>
</protein>
<dbReference type="NCBIfam" id="NF000848">
    <property type="entry name" value="PRK00074.1"/>
    <property type="match status" value="1"/>
</dbReference>
<dbReference type="SUPFAM" id="SSF54810">
    <property type="entry name" value="GMP synthetase C-terminal dimerisation domain"/>
    <property type="match status" value="1"/>
</dbReference>
<dbReference type="Gene3D" id="3.40.50.620">
    <property type="entry name" value="HUPs"/>
    <property type="match status" value="1"/>
</dbReference>